<name>A0A2I4BMU3_AUSLI</name>
<proteinExistence type="predicted"/>
<organism evidence="3 4">
    <name type="scientific">Austrofundulus limnaeus</name>
    <name type="common">Annual killifish</name>
    <dbReference type="NCBI Taxonomy" id="52670"/>
    <lineage>
        <taxon>Eukaryota</taxon>
        <taxon>Metazoa</taxon>
        <taxon>Chordata</taxon>
        <taxon>Craniata</taxon>
        <taxon>Vertebrata</taxon>
        <taxon>Euteleostomi</taxon>
        <taxon>Actinopterygii</taxon>
        <taxon>Neopterygii</taxon>
        <taxon>Teleostei</taxon>
        <taxon>Neoteleostei</taxon>
        <taxon>Acanthomorphata</taxon>
        <taxon>Ovalentaria</taxon>
        <taxon>Atherinomorphae</taxon>
        <taxon>Cyprinodontiformes</taxon>
        <taxon>Rivulidae</taxon>
        <taxon>Austrofundulus</taxon>
    </lineage>
</organism>
<dbReference type="InterPro" id="IPR007145">
    <property type="entry name" value="MAP65_Ase1_PRC1"/>
</dbReference>
<reference evidence="4" key="1">
    <citation type="submission" date="2025-08" db="UniProtKB">
        <authorList>
            <consortium name="RefSeq"/>
        </authorList>
    </citation>
    <scope>IDENTIFICATION</scope>
    <source>
        <strain evidence="4">Quisiro</strain>
        <tissue evidence="4">Liver</tissue>
    </source>
</reference>
<dbReference type="PANTHER" id="PTHR19321">
    <property type="entry name" value="PROTEIN REGULATOR OF CYTOKINESIS 1 PRC1-RELATED"/>
    <property type="match status" value="1"/>
</dbReference>
<protein>
    <submittedName>
        <fullName evidence="4">Protein regulator of cytokinesis 1 isoform X1</fullName>
    </submittedName>
</protein>
<dbReference type="InParanoid" id="A0A2I4BMU3"/>
<dbReference type="Proteomes" id="UP000192220">
    <property type="component" value="Unplaced"/>
</dbReference>
<accession>A0A2I4BMU3</accession>
<gene>
    <name evidence="4" type="primary">LOC106521149</name>
</gene>
<dbReference type="KEGG" id="alim:106521149"/>
<evidence type="ECO:0000256" key="2">
    <source>
        <dbReference type="SAM" id="MobiDB-lite"/>
    </source>
</evidence>
<dbReference type="GO" id="GO:0051256">
    <property type="term" value="P:mitotic spindle midzone assembly"/>
    <property type="evidence" value="ECO:0007669"/>
    <property type="project" value="TreeGrafter"/>
</dbReference>
<feature type="region of interest" description="Disordered" evidence="2">
    <location>
        <begin position="439"/>
        <end position="458"/>
    </location>
</feature>
<dbReference type="GO" id="GO:1990023">
    <property type="term" value="C:mitotic spindle midzone"/>
    <property type="evidence" value="ECO:0007669"/>
    <property type="project" value="TreeGrafter"/>
</dbReference>
<dbReference type="PANTHER" id="PTHR19321:SF1">
    <property type="entry name" value="PROTEIN REGULATOR OF CYTOKINESIS 1"/>
    <property type="match status" value="1"/>
</dbReference>
<dbReference type="GO" id="GO:0008017">
    <property type="term" value="F:microtubule binding"/>
    <property type="evidence" value="ECO:0007669"/>
    <property type="project" value="InterPro"/>
</dbReference>
<dbReference type="RefSeq" id="XP_013869033.1">
    <property type="nucleotide sequence ID" value="XM_014013579.1"/>
</dbReference>
<feature type="coiled-coil region" evidence="1">
    <location>
        <begin position="55"/>
        <end position="82"/>
    </location>
</feature>
<feature type="compositionally biased region" description="Polar residues" evidence="2">
    <location>
        <begin position="478"/>
        <end position="495"/>
    </location>
</feature>
<feature type="coiled-coil region" evidence="1">
    <location>
        <begin position="265"/>
        <end position="292"/>
    </location>
</feature>
<dbReference type="AlphaFoldDB" id="A0A2I4BMU3"/>
<dbReference type="Pfam" id="PF03999">
    <property type="entry name" value="MAP65_ASE1"/>
    <property type="match status" value="1"/>
</dbReference>
<sequence length="598" mass="69375">MRLSEVHAAESVAYLNKALVKLQDIWDEIGIPEEQRVKRTGEVHKHVKSLLDLMIEEEKALKRQLLNNIEKCRKELAILCKELHRPPFKEEEGISILQLEKDSRICLETLEKQKQQRLEALKDLIDKDHDLCDIMCTTPFSIDKSVVPSAEQLESFHSYINNLTKEKERRHGEFMSIRKEILACMSDLEQQPETSFEMDVACEDDEDFCLSDDNISNLKLLLSRLQERKAENEQLCSGFRTKIQELWERLQIPQEEQAAFSEHMVNSKKKNLEALQTELQRLEVLKRQSMRTFTEAIRAEITLLWNKCFYSSEQREAFVSFHDDDFTEELLNLHESEAKSLKKYYEDHKELFEGVTKWQETWSLYLELEKKANDPSRFNNRGGNLLKEEKQRADLHKSLPKLEKSLKSQVEAWEQEHNREFLVNGQKFLEYVKQQWETHHEEKEREKLERQLKKTRQTQEEMFYGTTKTPSKRRMPGTPSSSKLRKLNGTSTVTTPNSFLGSGLGGTMCHSYLQKPPLSANKGVGLRTPGCGKMPRALERNKENISHINRNTPCGTPKSQDLTFNSVAGSYTDFAKELTKASKSNATPGLLNSTVSHH</sequence>
<evidence type="ECO:0000313" key="3">
    <source>
        <dbReference type="Proteomes" id="UP000192220"/>
    </source>
</evidence>
<dbReference type="GO" id="GO:0005737">
    <property type="term" value="C:cytoplasm"/>
    <property type="evidence" value="ECO:0007669"/>
    <property type="project" value="TreeGrafter"/>
</dbReference>
<keyword evidence="1" id="KW-0175">Coiled coil</keyword>
<dbReference type="Gene3D" id="1.20.58.1520">
    <property type="match status" value="1"/>
</dbReference>
<dbReference type="GeneID" id="106521149"/>
<feature type="compositionally biased region" description="Basic and acidic residues" evidence="2">
    <location>
        <begin position="439"/>
        <end position="452"/>
    </location>
</feature>
<dbReference type="OrthoDB" id="642895at2759"/>
<evidence type="ECO:0000256" key="1">
    <source>
        <dbReference type="SAM" id="Coils"/>
    </source>
</evidence>
<dbReference type="STRING" id="52670.A0A2I4BMU3"/>
<evidence type="ECO:0000313" key="4">
    <source>
        <dbReference type="RefSeq" id="XP_013869033.1"/>
    </source>
</evidence>
<feature type="region of interest" description="Disordered" evidence="2">
    <location>
        <begin position="464"/>
        <end position="495"/>
    </location>
</feature>
<keyword evidence="3" id="KW-1185">Reference proteome</keyword>